<evidence type="ECO:0000259" key="2">
    <source>
        <dbReference type="PROSITE" id="PS50097"/>
    </source>
</evidence>
<evidence type="ECO:0000313" key="3">
    <source>
        <dbReference type="EMBL" id="KAK5703230.1"/>
    </source>
</evidence>
<dbReference type="PROSITE" id="PS50097">
    <property type="entry name" value="BTB"/>
    <property type="match status" value="1"/>
</dbReference>
<sequence length="135" mass="15125">MSSATPTMNHDNAAERTTPLHDPQWTDLTGTCEEHEFPVHRNIICSKSSHVLGFVNGNKGRANLVFEDTYLGVKIFRRMLDYIYSNDYDMGVKLSVPSSYSAHSTDAAPESHATFQSKDPKEGRGIFSILKDLFL</sequence>
<name>A0AAN7WFC5_9PEZI</name>
<reference evidence="3" key="1">
    <citation type="submission" date="2023-08" db="EMBL/GenBank/DDBJ databases">
        <title>Black Yeasts Isolated from many extreme environments.</title>
        <authorList>
            <person name="Coleine C."/>
            <person name="Stajich J.E."/>
            <person name="Selbmann L."/>
        </authorList>
    </citation>
    <scope>NUCLEOTIDE SEQUENCE</scope>
    <source>
        <strain evidence="3">CCFEE 5810</strain>
    </source>
</reference>
<dbReference type="SUPFAM" id="SSF54695">
    <property type="entry name" value="POZ domain"/>
    <property type="match status" value="1"/>
</dbReference>
<dbReference type="InterPro" id="IPR000210">
    <property type="entry name" value="BTB/POZ_dom"/>
</dbReference>
<dbReference type="AlphaFoldDB" id="A0AAN7WFC5"/>
<comment type="caution">
    <text evidence="3">The sequence shown here is derived from an EMBL/GenBank/DDBJ whole genome shotgun (WGS) entry which is preliminary data.</text>
</comment>
<evidence type="ECO:0000313" key="4">
    <source>
        <dbReference type="Proteomes" id="UP001310594"/>
    </source>
</evidence>
<dbReference type="EMBL" id="JAVRQU010000005">
    <property type="protein sequence ID" value="KAK5703230.1"/>
    <property type="molecule type" value="Genomic_DNA"/>
</dbReference>
<protein>
    <recommendedName>
        <fullName evidence="2">BTB domain-containing protein</fullName>
    </recommendedName>
</protein>
<dbReference type="Gene3D" id="3.30.710.10">
    <property type="entry name" value="Potassium Channel Kv1.1, Chain A"/>
    <property type="match status" value="1"/>
</dbReference>
<feature type="compositionally biased region" description="Polar residues" evidence="1">
    <location>
        <begin position="1"/>
        <end position="10"/>
    </location>
</feature>
<gene>
    <name evidence="3" type="ORF">LTR97_004179</name>
</gene>
<dbReference type="CDD" id="cd18186">
    <property type="entry name" value="BTB_POZ_ZBTB_KLHL-like"/>
    <property type="match status" value="1"/>
</dbReference>
<organism evidence="3 4">
    <name type="scientific">Elasticomyces elasticus</name>
    <dbReference type="NCBI Taxonomy" id="574655"/>
    <lineage>
        <taxon>Eukaryota</taxon>
        <taxon>Fungi</taxon>
        <taxon>Dikarya</taxon>
        <taxon>Ascomycota</taxon>
        <taxon>Pezizomycotina</taxon>
        <taxon>Dothideomycetes</taxon>
        <taxon>Dothideomycetidae</taxon>
        <taxon>Mycosphaerellales</taxon>
        <taxon>Teratosphaeriaceae</taxon>
        <taxon>Elasticomyces</taxon>
    </lineage>
</organism>
<feature type="region of interest" description="Disordered" evidence="1">
    <location>
        <begin position="1"/>
        <end position="24"/>
    </location>
</feature>
<dbReference type="InterPro" id="IPR011333">
    <property type="entry name" value="SKP1/BTB/POZ_sf"/>
</dbReference>
<feature type="domain" description="BTB" evidence="2">
    <location>
        <begin position="26"/>
        <end position="92"/>
    </location>
</feature>
<dbReference type="Proteomes" id="UP001310594">
    <property type="component" value="Unassembled WGS sequence"/>
</dbReference>
<dbReference type="Pfam" id="PF00651">
    <property type="entry name" value="BTB"/>
    <property type="match status" value="1"/>
</dbReference>
<evidence type="ECO:0000256" key="1">
    <source>
        <dbReference type="SAM" id="MobiDB-lite"/>
    </source>
</evidence>
<proteinExistence type="predicted"/>
<accession>A0AAN7WFC5</accession>